<evidence type="ECO:0000313" key="2">
    <source>
        <dbReference type="EMBL" id="PTI27975.1"/>
    </source>
</evidence>
<dbReference type="OrthoDB" id="9791837at2"/>
<dbReference type="STRING" id="1167632.GCA_000286335_02351"/>
<dbReference type="GO" id="GO:0032259">
    <property type="term" value="P:methylation"/>
    <property type="evidence" value="ECO:0007669"/>
    <property type="project" value="UniProtKB-KW"/>
</dbReference>
<dbReference type="PANTHER" id="PTHR43861:SF1">
    <property type="entry name" value="TRANS-ACONITATE 2-METHYLTRANSFERASE"/>
    <property type="match status" value="1"/>
</dbReference>
<reference evidence="2 3" key="1">
    <citation type="journal article" date="2016" name="Front. Microbiol.">
        <title>Comprehensive Phylogenetic Analysis of Bovine Non-aureus Staphylococci Species Based on Whole-Genome Sequencing.</title>
        <authorList>
            <person name="Naushad S."/>
            <person name="Barkema H.W."/>
            <person name="Luby C."/>
            <person name="Condas L.A."/>
            <person name="Nobrega D.B."/>
            <person name="Carson D.A."/>
            <person name="De Buck J."/>
        </authorList>
    </citation>
    <scope>NUCLEOTIDE SEQUENCE [LARGE SCALE GENOMIC DNA]</scope>
    <source>
        <strain evidence="2 3">SNUC 2204</strain>
    </source>
</reference>
<feature type="domain" description="Methyltransferase type 11" evidence="1">
    <location>
        <begin position="46"/>
        <end position="139"/>
    </location>
</feature>
<accession>A0A2T4PQG0</accession>
<dbReference type="CDD" id="cd02440">
    <property type="entry name" value="AdoMet_MTases"/>
    <property type="match status" value="1"/>
</dbReference>
<keyword evidence="2" id="KW-0489">Methyltransferase</keyword>
<dbReference type="RefSeq" id="WP_107557377.1">
    <property type="nucleotide sequence ID" value="NZ_PZFG01000030.1"/>
</dbReference>
<dbReference type="InterPro" id="IPR013216">
    <property type="entry name" value="Methyltransf_11"/>
</dbReference>
<dbReference type="GO" id="GO:0008757">
    <property type="term" value="F:S-adenosylmethionine-dependent methyltransferase activity"/>
    <property type="evidence" value="ECO:0007669"/>
    <property type="project" value="InterPro"/>
</dbReference>
<dbReference type="Pfam" id="PF08241">
    <property type="entry name" value="Methyltransf_11"/>
    <property type="match status" value="1"/>
</dbReference>
<comment type="caution">
    <text evidence="2">The sequence shown here is derived from an EMBL/GenBank/DDBJ whole genome shotgun (WGS) entry which is preliminary data.</text>
</comment>
<name>A0A2T4PQG0_9STAP</name>
<proteinExistence type="predicted"/>
<organism evidence="2 3">
    <name type="scientific">Mammaliicoccus vitulinus</name>
    <dbReference type="NCBI Taxonomy" id="71237"/>
    <lineage>
        <taxon>Bacteria</taxon>
        <taxon>Bacillati</taxon>
        <taxon>Bacillota</taxon>
        <taxon>Bacilli</taxon>
        <taxon>Bacillales</taxon>
        <taxon>Staphylococcaceae</taxon>
        <taxon>Mammaliicoccus</taxon>
    </lineage>
</organism>
<dbReference type="PANTHER" id="PTHR43861">
    <property type="entry name" value="TRANS-ACONITATE 2-METHYLTRANSFERASE-RELATED"/>
    <property type="match status" value="1"/>
</dbReference>
<dbReference type="AlphaFoldDB" id="A0A2T4PQG0"/>
<dbReference type="Gene3D" id="3.40.50.150">
    <property type="entry name" value="Vaccinia Virus protein VP39"/>
    <property type="match status" value="1"/>
</dbReference>
<dbReference type="InterPro" id="IPR029063">
    <property type="entry name" value="SAM-dependent_MTases_sf"/>
</dbReference>
<sequence length="245" mass="28860">MTNIYDDPEFFKGYKSKRNNLLSYNEVVEMPEMKRLMPNLENQNILDIGCGMGNLISYILIHNPKHITGVEQSQNMINESRKKFKSMPVTLHHTEFMAFNTEEKFDVIVSSLVFHYIEDFRKCCQKLSQLLNNGGVVVFTMEHPIQTATMDPEVKKQDENGVYLRMENYFDESIRSANWLGKNVVKYHHTIETIFNSLIDHNLEIECVKDLGQSEEVFKYYDEDRINILRQFPPFLLVKARKKEF</sequence>
<dbReference type="EMBL" id="PZFK01000038">
    <property type="protein sequence ID" value="PTI27975.1"/>
    <property type="molecule type" value="Genomic_DNA"/>
</dbReference>
<keyword evidence="2" id="KW-0808">Transferase</keyword>
<gene>
    <name evidence="2" type="ORF">BU072_12565</name>
</gene>
<protein>
    <submittedName>
        <fullName evidence="2">Class I SAM-dependent methyltransferase</fullName>
    </submittedName>
</protein>
<evidence type="ECO:0000259" key="1">
    <source>
        <dbReference type="Pfam" id="PF08241"/>
    </source>
</evidence>
<evidence type="ECO:0000313" key="3">
    <source>
        <dbReference type="Proteomes" id="UP000241209"/>
    </source>
</evidence>
<dbReference type="SUPFAM" id="SSF53335">
    <property type="entry name" value="S-adenosyl-L-methionine-dependent methyltransferases"/>
    <property type="match status" value="1"/>
</dbReference>
<dbReference type="Proteomes" id="UP000241209">
    <property type="component" value="Unassembled WGS sequence"/>
</dbReference>